<evidence type="ECO:0000256" key="2">
    <source>
        <dbReference type="ARBA" id="ARBA00023125"/>
    </source>
</evidence>
<dbReference type="PANTHER" id="PTHR22952">
    <property type="entry name" value="CAMP-RESPONSE ELEMENT BINDING PROTEIN-RELATED"/>
    <property type="match status" value="1"/>
</dbReference>
<reference evidence="6 7" key="1">
    <citation type="submission" date="2021-07" db="EMBL/GenBank/DDBJ databases">
        <title>The Aristolochia fimbriata genome: insights into angiosperm evolution, floral development and chemical biosynthesis.</title>
        <authorList>
            <person name="Jiao Y."/>
        </authorList>
    </citation>
    <scope>NUCLEOTIDE SEQUENCE [LARGE SCALE GENOMIC DNA]</scope>
    <source>
        <strain evidence="6">IBCAS-2021</strain>
        <tissue evidence="6">Leaf</tissue>
    </source>
</reference>
<dbReference type="Gene3D" id="1.20.5.170">
    <property type="match status" value="1"/>
</dbReference>
<dbReference type="InterPro" id="IPR043452">
    <property type="entry name" value="BZIP46-like"/>
</dbReference>
<accession>A0AAV7E4L7</accession>
<dbReference type="GO" id="GO:0005634">
    <property type="term" value="C:nucleus"/>
    <property type="evidence" value="ECO:0007669"/>
    <property type="project" value="UniProtKB-SubCell"/>
</dbReference>
<organism evidence="6 7">
    <name type="scientific">Aristolochia fimbriata</name>
    <name type="common">White veined hardy Dutchman's pipe vine</name>
    <dbReference type="NCBI Taxonomy" id="158543"/>
    <lineage>
        <taxon>Eukaryota</taxon>
        <taxon>Viridiplantae</taxon>
        <taxon>Streptophyta</taxon>
        <taxon>Embryophyta</taxon>
        <taxon>Tracheophyta</taxon>
        <taxon>Spermatophyta</taxon>
        <taxon>Magnoliopsida</taxon>
        <taxon>Magnoliidae</taxon>
        <taxon>Piperales</taxon>
        <taxon>Aristolochiaceae</taxon>
        <taxon>Aristolochia</taxon>
    </lineage>
</organism>
<comment type="subcellular location">
    <subcellularLocation>
        <location evidence="1">Nucleus</location>
    </subcellularLocation>
</comment>
<dbReference type="GO" id="GO:0003700">
    <property type="term" value="F:DNA-binding transcription factor activity"/>
    <property type="evidence" value="ECO:0007669"/>
    <property type="project" value="InterPro"/>
</dbReference>
<dbReference type="PANTHER" id="PTHR22952:SF433">
    <property type="entry name" value="PROTEIN FD"/>
    <property type="match status" value="1"/>
</dbReference>
<dbReference type="CDD" id="cd14707">
    <property type="entry name" value="bZIP_plant_BZIP46"/>
    <property type="match status" value="1"/>
</dbReference>
<dbReference type="Pfam" id="PF00170">
    <property type="entry name" value="bZIP_1"/>
    <property type="match status" value="1"/>
</dbReference>
<feature type="domain" description="BZIP" evidence="5">
    <location>
        <begin position="184"/>
        <end position="228"/>
    </location>
</feature>
<dbReference type="InterPro" id="IPR046347">
    <property type="entry name" value="bZIP_sf"/>
</dbReference>
<evidence type="ECO:0000256" key="1">
    <source>
        <dbReference type="ARBA" id="ARBA00004123"/>
    </source>
</evidence>
<evidence type="ECO:0000259" key="5">
    <source>
        <dbReference type="PROSITE" id="PS50217"/>
    </source>
</evidence>
<dbReference type="PROSITE" id="PS50217">
    <property type="entry name" value="BZIP"/>
    <property type="match status" value="1"/>
</dbReference>
<gene>
    <name evidence="6" type="ORF">H6P81_018635</name>
</gene>
<name>A0AAV7E4L7_ARIFI</name>
<dbReference type="Proteomes" id="UP000825729">
    <property type="component" value="Unassembled WGS sequence"/>
</dbReference>
<protein>
    <recommendedName>
        <fullName evidence="5">BZIP domain-containing protein</fullName>
    </recommendedName>
</protein>
<evidence type="ECO:0000313" key="6">
    <source>
        <dbReference type="EMBL" id="KAG9442781.1"/>
    </source>
</evidence>
<keyword evidence="7" id="KW-1185">Reference proteome</keyword>
<feature type="region of interest" description="Disordered" evidence="4">
    <location>
        <begin position="1"/>
        <end position="42"/>
    </location>
</feature>
<dbReference type="GO" id="GO:0045893">
    <property type="term" value="P:positive regulation of DNA-templated transcription"/>
    <property type="evidence" value="ECO:0007669"/>
    <property type="project" value="InterPro"/>
</dbReference>
<dbReference type="AlphaFoldDB" id="A0AAV7E4L7"/>
<keyword evidence="3" id="KW-0539">Nucleus</keyword>
<dbReference type="GO" id="GO:0003677">
    <property type="term" value="F:DNA binding"/>
    <property type="evidence" value="ECO:0007669"/>
    <property type="project" value="UniProtKB-KW"/>
</dbReference>
<dbReference type="FunFam" id="1.20.5.170:FF:000036">
    <property type="entry name" value="ABSCISIC ACID-INSENSITIVE 5-like protein 2"/>
    <property type="match status" value="1"/>
</dbReference>
<dbReference type="PROSITE" id="PS00036">
    <property type="entry name" value="BZIP_BASIC"/>
    <property type="match status" value="1"/>
</dbReference>
<dbReference type="SUPFAM" id="SSF57959">
    <property type="entry name" value="Leucine zipper domain"/>
    <property type="match status" value="1"/>
</dbReference>
<evidence type="ECO:0000256" key="3">
    <source>
        <dbReference type="ARBA" id="ARBA00023242"/>
    </source>
</evidence>
<dbReference type="InterPro" id="IPR004827">
    <property type="entry name" value="bZIP"/>
</dbReference>
<dbReference type="EMBL" id="JAINDJ010000007">
    <property type="protein sequence ID" value="KAG9442781.1"/>
    <property type="molecule type" value="Genomic_DNA"/>
</dbReference>
<keyword evidence="2" id="KW-0238">DNA-binding</keyword>
<dbReference type="SMART" id="SM00338">
    <property type="entry name" value="BRLZ"/>
    <property type="match status" value="1"/>
</dbReference>
<feature type="compositionally biased region" description="Low complexity" evidence="4">
    <location>
        <begin position="7"/>
        <end position="30"/>
    </location>
</feature>
<comment type="caution">
    <text evidence="6">The sequence shown here is derived from an EMBL/GenBank/DDBJ whole genome shotgun (WGS) entry which is preliminary data.</text>
</comment>
<evidence type="ECO:0000256" key="4">
    <source>
        <dbReference type="SAM" id="MobiDB-lite"/>
    </source>
</evidence>
<evidence type="ECO:0000313" key="7">
    <source>
        <dbReference type="Proteomes" id="UP000825729"/>
    </source>
</evidence>
<proteinExistence type="predicted"/>
<sequence length="257" mass="28197">MWSSEDTSTNRYTTSSSSKSSSTSSSSSPFSPSPLFSPPCRKRTMEDVWKDINLASFQDPPRGQDAGPRSSYRRTILQEFLARPFGGQPHSKAAPHVDPSPDMVGIDAFASDPAPATALSLTSGPEFQYLESPGLNNSHPFRNLCGGNIHSPNFVNASAGGSPFDVMESSLSKSRITEPADKCMDRRHKRMIKNRESAARSRARKQAYTNELELEVASLLEENAKLRKLQQQQQISVAAAAHLPQRRGLCRTLTAPF</sequence>